<dbReference type="Proteomes" id="UP000002872">
    <property type="component" value="Unassembled WGS sequence"/>
</dbReference>
<keyword evidence="2" id="KW-0472">Membrane</keyword>
<evidence type="ECO:0000313" key="4">
    <source>
        <dbReference type="Proteomes" id="UP000002872"/>
    </source>
</evidence>
<evidence type="ECO:0000313" key="3">
    <source>
        <dbReference type="EMBL" id="EIJ88638.1"/>
    </source>
</evidence>
<dbReference type="HOGENOM" id="CLU_1448075_0_0_1"/>
<keyword evidence="2" id="KW-1133">Transmembrane helix</keyword>
<evidence type="ECO:0000256" key="1">
    <source>
        <dbReference type="SAM" id="MobiDB-lite"/>
    </source>
</evidence>
<name>I3EHE1_NEMP3</name>
<feature type="transmembrane region" description="Helical" evidence="2">
    <location>
        <begin position="32"/>
        <end position="57"/>
    </location>
</feature>
<sequence length="206" mass="23611">MNSTEYVPETEKLLGIPFTEDYSLTTLIFGKYFLPMAAFWVLTICCICNPSLIVLFFQIIKWTFNCCSEYAKIINKNCKPNNTSSTSQSRSLNILGRRPSTHSTRSRLSRIPNIFSRNSNSGRNTLGRRPSAYSIRSGLGGRPRTYNIRSSQDRSPSILDSDLYEMSTYPNTLGRQRTYNPVIKFNNTTSTPPHHYVTIYTNDNRY</sequence>
<dbReference type="OrthoDB" id="10583171at2759"/>
<keyword evidence="4" id="KW-1185">Reference proteome</keyword>
<organism evidence="3 4">
    <name type="scientific">Nematocida parisii (strain ERTm3)</name>
    <name type="common">Nematode killer fungus</name>
    <dbReference type="NCBI Taxonomy" id="935791"/>
    <lineage>
        <taxon>Eukaryota</taxon>
        <taxon>Fungi</taxon>
        <taxon>Fungi incertae sedis</taxon>
        <taxon>Microsporidia</taxon>
        <taxon>Nematocida</taxon>
    </lineage>
</organism>
<dbReference type="VEuPathDB" id="MicrosporidiaDB:NEQG_01328"/>
<accession>I3EHE1</accession>
<dbReference type="AlphaFoldDB" id="I3EHE1"/>
<evidence type="ECO:0000256" key="2">
    <source>
        <dbReference type="SAM" id="Phobius"/>
    </source>
</evidence>
<protein>
    <submittedName>
        <fullName evidence="3">Uncharacterized protein</fullName>
    </submittedName>
</protein>
<feature type="compositionally biased region" description="Polar residues" evidence="1">
    <location>
        <begin position="80"/>
        <end position="92"/>
    </location>
</feature>
<proteinExistence type="predicted"/>
<feature type="region of interest" description="Disordered" evidence="1">
    <location>
        <begin position="80"/>
        <end position="107"/>
    </location>
</feature>
<gene>
    <name evidence="3" type="ORF">NEQG_01328</name>
</gene>
<reference evidence="3" key="1">
    <citation type="submission" date="2011-01" db="EMBL/GenBank/DDBJ databases">
        <title>The Genome Sequence of Nematocida parisii strain ERTm3.</title>
        <authorList>
            <consortium name="The Broad Institute Genome Sequencing Platform"/>
            <consortium name="The Broad Institute Genome Sequencing Center for Infectious Disease"/>
            <person name="Cuomo C."/>
            <person name="Troemel E."/>
            <person name="Young S.K."/>
            <person name="Zeng Q."/>
            <person name="Gargeya S."/>
            <person name="Fitzgerald M."/>
            <person name="Haas B."/>
            <person name="Abouelleil A."/>
            <person name="Alvarado L."/>
            <person name="Arachchi H.M."/>
            <person name="Berlin A."/>
            <person name="Chapman S.B."/>
            <person name="Gearin G."/>
            <person name="Goldberg J."/>
            <person name="Griggs A."/>
            <person name="Gujja S."/>
            <person name="Hansen M."/>
            <person name="Heiman D."/>
            <person name="Howarth C."/>
            <person name="Larimer J."/>
            <person name="Lui A."/>
            <person name="MacDonald P.J.P."/>
            <person name="McCowen C."/>
            <person name="Montmayeur A."/>
            <person name="Murphy C."/>
            <person name="Neiman D."/>
            <person name="Pearson M."/>
            <person name="Priest M."/>
            <person name="Roberts A."/>
            <person name="Saif S."/>
            <person name="Shea T."/>
            <person name="Sisk P."/>
            <person name="Stolte C."/>
            <person name="Sykes S."/>
            <person name="Wortman J."/>
            <person name="Nusbaum C."/>
            <person name="Birren B."/>
        </authorList>
    </citation>
    <scope>NUCLEOTIDE SEQUENCE</scope>
    <source>
        <strain evidence="3">ERTm3</strain>
    </source>
</reference>
<keyword evidence="2" id="KW-0812">Transmembrane</keyword>
<dbReference type="EMBL" id="GL870878">
    <property type="protein sequence ID" value="EIJ88638.1"/>
    <property type="molecule type" value="Genomic_DNA"/>
</dbReference>
<dbReference type="InParanoid" id="I3EHE1"/>